<dbReference type="KEGG" id="lbn:LBUCD034_0156"/>
<evidence type="ECO:0000313" key="2">
    <source>
        <dbReference type="Proteomes" id="UP000007332"/>
    </source>
</evidence>
<dbReference type="eggNOG" id="ENOG5030A9S">
    <property type="taxonomic scope" value="Bacteria"/>
</dbReference>
<dbReference type="STRING" id="1071400.LBUCD034_0156"/>
<organism evidence="1 2">
    <name type="scientific">Lentilactobacillus buchneri subsp. silagei CD034</name>
    <dbReference type="NCBI Taxonomy" id="1071400"/>
    <lineage>
        <taxon>Bacteria</taxon>
        <taxon>Bacillati</taxon>
        <taxon>Bacillota</taxon>
        <taxon>Bacilli</taxon>
        <taxon>Lactobacillales</taxon>
        <taxon>Lactobacillaceae</taxon>
        <taxon>Lentilactobacillus</taxon>
        <taxon>Lentilactobacillus buchneri subsp. silagei</taxon>
    </lineage>
</organism>
<dbReference type="PATRIC" id="fig|1071400.3.peg.152"/>
<name>J9W4R6_LENBU</name>
<dbReference type="EMBL" id="CP003043">
    <property type="protein sequence ID" value="AFR99265.1"/>
    <property type="molecule type" value="Genomic_DNA"/>
</dbReference>
<dbReference type="AlphaFoldDB" id="J9W4R6"/>
<evidence type="ECO:0000313" key="1">
    <source>
        <dbReference type="EMBL" id="AFR99265.1"/>
    </source>
</evidence>
<dbReference type="HOGENOM" id="CLU_2569459_0_0_9"/>
<proteinExistence type="predicted"/>
<dbReference type="Proteomes" id="UP000007332">
    <property type="component" value="Chromosome"/>
</dbReference>
<reference evidence="1 2" key="1">
    <citation type="journal article" date="2012" name="J. Biotechnol.">
        <title>Insights into the completely annotated genome of Lactobacillus buchneri CD034, a strain isolated from stable grass silage.</title>
        <authorList>
            <person name="Heinl S."/>
            <person name="Wibberg D."/>
            <person name="Eikmeyer F."/>
            <person name="Szczepanowski R."/>
            <person name="Blom J."/>
            <person name="Linke B."/>
            <person name="Goesmann A."/>
            <person name="Grabherr R."/>
            <person name="Schwab H."/>
            <person name="Puhler A."/>
            <person name="Schluter A."/>
        </authorList>
    </citation>
    <scope>NUCLEOTIDE SEQUENCE [LARGE SCALE GENOMIC DNA]</scope>
    <source>
        <strain evidence="1 2">CD034</strain>
    </source>
</reference>
<gene>
    <name evidence="1" type="ORF">LBUCD034_0156</name>
</gene>
<keyword evidence="2" id="KW-1185">Reference proteome</keyword>
<protein>
    <submittedName>
        <fullName evidence="1">Uncharacterized protein</fullName>
    </submittedName>
</protein>
<accession>J9W4R6</accession>
<sequence length="95" mass="10883">MCYYSHILYFGGNIMLKLKKATLTVVAAFTMGGGLMSIPPQEVSARTTYVWIAPNHGKRYHYSKTCRGLSNAGYKRHVTKHWARSHGYRLCGWER</sequence>